<dbReference type="InterPro" id="IPR000905">
    <property type="entry name" value="Gcp-like_dom"/>
</dbReference>
<dbReference type="Gene3D" id="3.30.420.40">
    <property type="match status" value="2"/>
</dbReference>
<evidence type="ECO:0000256" key="5">
    <source>
        <dbReference type="ARBA" id="ARBA00023004"/>
    </source>
</evidence>
<dbReference type="GO" id="GO:0005737">
    <property type="term" value="C:cytoplasm"/>
    <property type="evidence" value="ECO:0007669"/>
    <property type="project" value="UniProtKB-SubCell"/>
</dbReference>
<dbReference type="Pfam" id="PF00814">
    <property type="entry name" value="TsaD"/>
    <property type="match status" value="1"/>
</dbReference>
<feature type="domain" description="Gcp-like" evidence="9">
    <location>
        <begin position="25"/>
        <end position="303"/>
    </location>
</feature>
<dbReference type="HAMAP" id="MF_01445">
    <property type="entry name" value="TsaD"/>
    <property type="match status" value="1"/>
</dbReference>
<dbReference type="InterPro" id="IPR043129">
    <property type="entry name" value="ATPase_NBD"/>
</dbReference>
<reference evidence="10" key="2">
    <citation type="journal article" date="2012" name="PLoS ONE">
        <title>A Deeply Branching Thermophilic Bacterium with an Ancient Acetyl-CoA Pathway Dominates a Subsurface Ecosystem.</title>
        <authorList>
            <person name="Takami H."/>
            <person name="Noguchi H."/>
            <person name="Takaki Y."/>
            <person name="Uchiyama I."/>
            <person name="Toyoda A."/>
            <person name="Nishi S."/>
            <person name="Chee G.-J."/>
            <person name="Arai W."/>
            <person name="Nunoura T."/>
            <person name="Itoh T."/>
            <person name="Hattori M."/>
            <person name="Takai K."/>
        </authorList>
    </citation>
    <scope>NUCLEOTIDE SEQUENCE</scope>
</reference>
<dbReference type="AlphaFoldDB" id="H5SQD3"/>
<feature type="binding site" evidence="8">
    <location>
        <position position="182"/>
    </location>
    <ligand>
        <name>substrate</name>
    </ligand>
</feature>
<feature type="binding site" evidence="8">
    <location>
        <position position="113"/>
    </location>
    <ligand>
        <name>Fe cation</name>
        <dbReference type="ChEBI" id="CHEBI:24875"/>
    </ligand>
</feature>
<dbReference type="FunFam" id="3.30.420.40:FF:000012">
    <property type="entry name" value="tRNA N6-adenosine threonylcarbamoyltransferase"/>
    <property type="match status" value="1"/>
</dbReference>
<accession>H5SQD3</accession>
<dbReference type="CDD" id="cd24133">
    <property type="entry name" value="ASKHA_NBD_TsaD_bac"/>
    <property type="match status" value="1"/>
</dbReference>
<protein>
    <recommendedName>
        <fullName evidence="8">tRNA N6-adenosine threonylcarbamoyltransferase</fullName>
        <ecNumber evidence="8">2.3.1.234</ecNumber>
    </recommendedName>
    <alternativeName>
        <fullName evidence="8">N6-L-threonylcarbamoyladenine synthase</fullName>
        <shortName evidence="8">t(6)A synthase</shortName>
    </alternativeName>
    <alternativeName>
        <fullName evidence="8">t(6)A37 threonylcarbamoyladenosine biosynthesis protein TsaD</fullName>
    </alternativeName>
    <alternativeName>
        <fullName evidence="8">tRNA threonylcarbamoyladenosine biosynthesis protein TsaD</fullName>
    </alternativeName>
</protein>
<feature type="binding site" evidence="8">
    <location>
        <position position="186"/>
    </location>
    <ligand>
        <name>substrate</name>
    </ligand>
</feature>
<dbReference type="EMBL" id="AP011800">
    <property type="protein sequence ID" value="BAL58369.1"/>
    <property type="molecule type" value="Genomic_DNA"/>
</dbReference>
<feature type="binding site" evidence="8">
    <location>
        <begin position="136"/>
        <end position="140"/>
    </location>
    <ligand>
        <name>substrate</name>
    </ligand>
</feature>
<evidence type="ECO:0000256" key="1">
    <source>
        <dbReference type="ARBA" id="ARBA00022490"/>
    </source>
</evidence>
<comment type="subcellular location">
    <subcellularLocation>
        <location evidence="8">Cytoplasm</location>
    </subcellularLocation>
</comment>
<dbReference type="InterPro" id="IPR017861">
    <property type="entry name" value="KAE1/TsaD"/>
</dbReference>
<keyword evidence="2 8" id="KW-0808">Transferase</keyword>
<comment type="function">
    <text evidence="8">Required for the formation of a threonylcarbamoyl group on adenosine at position 37 (t(6)A37) in tRNAs that read codons beginning with adenine. Is involved in the transfer of the threonylcarbamoyl moiety of threonylcarbamoyl-AMP (TC-AMP) to the N6 group of A37, together with TsaE and TsaB. TsaD likely plays a direct catalytic role in this reaction.</text>
</comment>
<keyword evidence="3 8" id="KW-0819">tRNA processing</keyword>
<dbReference type="SUPFAM" id="SSF53067">
    <property type="entry name" value="Actin-like ATPase domain"/>
    <property type="match status" value="2"/>
</dbReference>
<dbReference type="InterPro" id="IPR017860">
    <property type="entry name" value="Peptidase_M22_CS"/>
</dbReference>
<feature type="binding site" evidence="8">
    <location>
        <position position="117"/>
    </location>
    <ligand>
        <name>Fe cation</name>
        <dbReference type="ChEBI" id="CHEBI:24875"/>
    </ligand>
</feature>
<dbReference type="FunFam" id="3.30.420.40:FF:000040">
    <property type="entry name" value="tRNA N6-adenosine threonylcarbamoyltransferase"/>
    <property type="match status" value="1"/>
</dbReference>
<keyword evidence="5 8" id="KW-0408">Iron</keyword>
<evidence type="ECO:0000256" key="4">
    <source>
        <dbReference type="ARBA" id="ARBA00022723"/>
    </source>
</evidence>
<comment type="catalytic activity">
    <reaction evidence="7 8">
        <text>L-threonylcarbamoyladenylate + adenosine(37) in tRNA = N(6)-L-threonylcarbamoyladenosine(37) in tRNA + AMP + H(+)</text>
        <dbReference type="Rhea" id="RHEA:37059"/>
        <dbReference type="Rhea" id="RHEA-COMP:10162"/>
        <dbReference type="Rhea" id="RHEA-COMP:10163"/>
        <dbReference type="ChEBI" id="CHEBI:15378"/>
        <dbReference type="ChEBI" id="CHEBI:73682"/>
        <dbReference type="ChEBI" id="CHEBI:74411"/>
        <dbReference type="ChEBI" id="CHEBI:74418"/>
        <dbReference type="ChEBI" id="CHEBI:456215"/>
        <dbReference type="EC" id="2.3.1.234"/>
    </reaction>
</comment>
<reference evidence="10" key="1">
    <citation type="journal article" date="2005" name="Environ. Microbiol.">
        <title>Genetic and functional properties of uncultivated thermophilic crenarchaeotes from a subsurface gold mine as revealed by analysis of genome fragments.</title>
        <authorList>
            <person name="Nunoura T."/>
            <person name="Hirayama H."/>
            <person name="Takami H."/>
            <person name="Oida H."/>
            <person name="Nishi S."/>
            <person name="Shimamura S."/>
            <person name="Suzuki Y."/>
            <person name="Inagaki F."/>
            <person name="Takai K."/>
            <person name="Nealson K.H."/>
            <person name="Horikoshi K."/>
        </authorList>
    </citation>
    <scope>NUCLEOTIDE SEQUENCE</scope>
</reference>
<dbReference type="NCBIfam" id="TIGR00329">
    <property type="entry name" value="gcp_kae1"/>
    <property type="match status" value="1"/>
</dbReference>
<name>H5SQD3_ACEAU</name>
<evidence type="ECO:0000256" key="7">
    <source>
        <dbReference type="ARBA" id="ARBA00048117"/>
    </source>
</evidence>
<evidence type="ECO:0000313" key="10">
    <source>
        <dbReference type="EMBL" id="BAL58369.1"/>
    </source>
</evidence>
<dbReference type="NCBIfam" id="TIGR03723">
    <property type="entry name" value="T6A_TsaD_YgjD"/>
    <property type="match status" value="1"/>
</dbReference>
<dbReference type="GO" id="GO:0005506">
    <property type="term" value="F:iron ion binding"/>
    <property type="evidence" value="ECO:0007669"/>
    <property type="project" value="UniProtKB-UniRule"/>
</dbReference>
<dbReference type="PANTHER" id="PTHR11735">
    <property type="entry name" value="TRNA N6-ADENOSINE THREONYLCARBAMOYLTRANSFERASE"/>
    <property type="match status" value="1"/>
</dbReference>
<evidence type="ECO:0000256" key="2">
    <source>
        <dbReference type="ARBA" id="ARBA00022679"/>
    </source>
</evidence>
<keyword evidence="6 8" id="KW-0012">Acyltransferase</keyword>
<dbReference type="InterPro" id="IPR022450">
    <property type="entry name" value="TsaD"/>
</dbReference>
<comment type="similarity">
    <text evidence="8">Belongs to the KAE1 / TsaD family.</text>
</comment>
<dbReference type="GO" id="GO:0002949">
    <property type="term" value="P:tRNA threonylcarbamoyladenosine modification"/>
    <property type="evidence" value="ECO:0007669"/>
    <property type="project" value="UniProtKB-UniRule"/>
</dbReference>
<dbReference type="EC" id="2.3.1.234" evidence="8"/>
<keyword evidence="4 8" id="KW-0479">Metal-binding</keyword>
<dbReference type="PANTHER" id="PTHR11735:SF6">
    <property type="entry name" value="TRNA N6-ADENOSINE THREONYLCARBAMOYLTRANSFERASE, MITOCHONDRIAL"/>
    <property type="match status" value="1"/>
</dbReference>
<feature type="binding site" evidence="8">
    <location>
        <position position="169"/>
    </location>
    <ligand>
        <name>substrate</name>
    </ligand>
</feature>
<sequence>MAFYTLGIETSCDETSVAVLRDEREILSNIVYSQAHLHEKYGGVVPEVASRNHIKKLPFVVQEALEQAGISFSEISLVGATYGPGLVGPLLVGLSYAKAVAYALKKPFVGVNHLEGHIFAHYLENPDAPPPFLALIVSGGHTLLVEVRAYGEYEVLGETRDDAAGEAFDKVGKLLGLGYPAGAALDRLARQGNPKAIALPRPMLDSDSFEFSFAGLKTAIVYHLRDHPDADRADVAASFQEAVVDVLVEKTLRAARRLHIKKIIVVGGVAANSRLRERLRAQKDFEVFFPKMELCTDNAAMIAACAGFRHRVLGQSDALDLAPEPGLDLTP</sequence>
<keyword evidence="1 8" id="KW-0963">Cytoplasm</keyword>
<evidence type="ECO:0000259" key="9">
    <source>
        <dbReference type="Pfam" id="PF00814"/>
    </source>
</evidence>
<proteinExistence type="inferred from homology"/>
<feature type="binding site" evidence="8">
    <location>
        <position position="297"/>
    </location>
    <ligand>
        <name>Fe cation</name>
        <dbReference type="ChEBI" id="CHEBI:24875"/>
    </ligand>
</feature>
<comment type="cofactor">
    <cofactor evidence="8">
        <name>Fe(2+)</name>
        <dbReference type="ChEBI" id="CHEBI:29033"/>
    </cofactor>
    <text evidence="8">Binds 1 Fe(2+) ion per subunit.</text>
</comment>
<evidence type="ECO:0000256" key="3">
    <source>
        <dbReference type="ARBA" id="ARBA00022694"/>
    </source>
</evidence>
<dbReference type="PRINTS" id="PR00789">
    <property type="entry name" value="OSIALOPTASE"/>
</dbReference>
<evidence type="ECO:0000256" key="6">
    <source>
        <dbReference type="ARBA" id="ARBA00023315"/>
    </source>
</evidence>
<organism evidence="10">
    <name type="scientific">Acetithermum autotrophicum</name>
    <dbReference type="NCBI Taxonomy" id="1446466"/>
    <lineage>
        <taxon>Bacteria</taxon>
        <taxon>Candidatus Bipolaricaulota</taxon>
        <taxon>Candidatus Acetithermum</taxon>
    </lineage>
</organism>
<dbReference type="PROSITE" id="PS01016">
    <property type="entry name" value="GLYCOPROTEASE"/>
    <property type="match status" value="1"/>
</dbReference>
<feature type="binding site" evidence="8">
    <location>
        <position position="272"/>
    </location>
    <ligand>
        <name>substrate</name>
    </ligand>
</feature>
<evidence type="ECO:0000256" key="8">
    <source>
        <dbReference type="HAMAP-Rule" id="MF_01445"/>
    </source>
</evidence>
<gene>
    <name evidence="8" type="primary">tsaD</name>
    <name evidence="10" type="ORF">HGMM_OP1C064</name>
</gene>
<dbReference type="GO" id="GO:0061711">
    <property type="term" value="F:tRNA N(6)-L-threonylcarbamoyladenine synthase activity"/>
    <property type="evidence" value="ECO:0007669"/>
    <property type="project" value="UniProtKB-EC"/>
</dbReference>